<dbReference type="Pfam" id="PF13715">
    <property type="entry name" value="CarbopepD_reg_2"/>
    <property type="match status" value="1"/>
</dbReference>
<organism evidence="5 6">
    <name type="scientific">Pontibacter toksunensis</name>
    <dbReference type="NCBI Taxonomy" id="1332631"/>
    <lineage>
        <taxon>Bacteria</taxon>
        <taxon>Pseudomonadati</taxon>
        <taxon>Bacteroidota</taxon>
        <taxon>Cytophagia</taxon>
        <taxon>Cytophagales</taxon>
        <taxon>Hymenobacteraceae</taxon>
        <taxon>Pontibacter</taxon>
    </lineage>
</organism>
<name>A0ABW6BX36_9BACT</name>
<comment type="caution">
    <text evidence="5">The sequence shown here is derived from an EMBL/GenBank/DDBJ whole genome shotgun (WGS) entry which is preliminary data.</text>
</comment>
<dbReference type="NCBIfam" id="TIGR04056">
    <property type="entry name" value="OMP_RagA_SusC"/>
    <property type="match status" value="1"/>
</dbReference>
<keyword evidence="2" id="KW-0812">Transmembrane</keyword>
<evidence type="ECO:0000313" key="5">
    <source>
        <dbReference type="EMBL" id="MFD3000603.1"/>
    </source>
</evidence>
<dbReference type="Proteomes" id="UP001597641">
    <property type="component" value="Unassembled WGS sequence"/>
</dbReference>
<comment type="subcellular location">
    <subcellularLocation>
        <location evidence="2">Cell outer membrane</location>
        <topology evidence="2">Multi-pass membrane protein</topology>
    </subcellularLocation>
</comment>
<accession>A0ABW6BX36</accession>
<feature type="chain" id="PRO_5047227646" evidence="3">
    <location>
        <begin position="17"/>
        <end position="1028"/>
    </location>
</feature>
<evidence type="ECO:0000256" key="1">
    <source>
        <dbReference type="ARBA" id="ARBA00022729"/>
    </source>
</evidence>
<evidence type="ECO:0000256" key="3">
    <source>
        <dbReference type="SAM" id="SignalP"/>
    </source>
</evidence>
<keyword evidence="2" id="KW-0813">Transport</keyword>
<proteinExistence type="inferred from homology"/>
<dbReference type="Gene3D" id="2.170.130.10">
    <property type="entry name" value="TonB-dependent receptor, plug domain"/>
    <property type="match status" value="1"/>
</dbReference>
<comment type="similarity">
    <text evidence="2">Belongs to the TonB-dependent receptor family.</text>
</comment>
<dbReference type="InterPro" id="IPR023996">
    <property type="entry name" value="TonB-dep_OMP_SusC/RagA"/>
</dbReference>
<dbReference type="SUPFAM" id="SSF56935">
    <property type="entry name" value="Porins"/>
    <property type="match status" value="1"/>
</dbReference>
<keyword evidence="6" id="KW-1185">Reference proteome</keyword>
<dbReference type="Pfam" id="PF07715">
    <property type="entry name" value="Plug"/>
    <property type="match status" value="1"/>
</dbReference>
<evidence type="ECO:0000313" key="6">
    <source>
        <dbReference type="Proteomes" id="UP001597641"/>
    </source>
</evidence>
<feature type="domain" description="TonB-dependent receptor plug" evidence="4">
    <location>
        <begin position="110"/>
        <end position="215"/>
    </location>
</feature>
<protein>
    <submittedName>
        <fullName evidence="5">SusC/RagA family TonB-linked outer membrane protein</fullName>
    </submittedName>
</protein>
<keyword evidence="2" id="KW-0998">Cell outer membrane</keyword>
<dbReference type="PANTHER" id="PTHR30069:SF29">
    <property type="entry name" value="HEMOGLOBIN AND HEMOGLOBIN-HAPTOGLOBIN-BINDING PROTEIN 1-RELATED"/>
    <property type="match status" value="1"/>
</dbReference>
<reference evidence="6" key="1">
    <citation type="journal article" date="2019" name="Int. J. Syst. Evol. Microbiol.">
        <title>The Global Catalogue of Microorganisms (GCM) 10K type strain sequencing project: providing services to taxonomists for standard genome sequencing and annotation.</title>
        <authorList>
            <consortium name="The Broad Institute Genomics Platform"/>
            <consortium name="The Broad Institute Genome Sequencing Center for Infectious Disease"/>
            <person name="Wu L."/>
            <person name="Ma J."/>
        </authorList>
    </citation>
    <scope>NUCLEOTIDE SEQUENCE [LARGE SCALE GENOMIC DNA]</scope>
    <source>
        <strain evidence="6">KCTC 23984</strain>
    </source>
</reference>
<sequence>MLVFPLFFLSVVVAYAQGATVQGKVTDDSGVALPGVTVLLKGSTTAAPTGADGTYTINVPDGNGTLIFSFIGFAPQEVPINNRSTVNVQLKTDAKALEEVVVVGYGTQKKATLTGSVTAVQGEEVTKSPALNVTNNLAGRLPGLTAVGSSGEPGYDGSRLRIRGLNSFGSTEPLIVVDGVPGRNLDRLDPNTIQSISVLKDASAAIYGAQAANGVILVTTKRGTVGKPTVTASFNQGYGRPTRLPDMADAAEYATLLNEIDAYAGNPARFTPEDIQMFGDGSDPWGHPNTNWFEEVLKPWSGQSQGNVSVSGGSDNMRYYVALTTRTQDGFYYDSGTKYNQYDFRSNLDGNISKNISIGVDLSGRLEDRNFPTRGAGSIFRMVMRGKPNMTAYWPDGTPGPDIEYGDNPVVVSTQATGYNRDKRYVVNSNFRLNVEIPWIEGLSVTGNAAIDKGFYFNKVWQTPWYLYSWDGVTRDADGQPVLVQGKKGFDSPALSQSTEENQRILLNGLLKYERTFLNDHSVNFLAGVERITGGFDRFSAYRRNFTSSTLDQMFAGATDQFLTNNGSGSVNARLNYFGRVNYGFKNKYLAEFVWRYQGSYIFEKSERFGFFPGVSLGYVVSEENFWKDNIGAIDFFKLRASWGQTGWDEVFLPGRGLAEYAYLTTYGLGGAGSAFVTNGGATLNPTIYETGVPNRNTTWEKAIQRNIGFDMELLNNHLSVTFDYFDNLRSDILWQRNASIPASTGMSLPPENIGESGNRGFDFGVTYNNTVGNDFTYEVGFNGGYAKNRIIFWDETPGRPEYQVTTGRPIPTNPNNADNDLFYQAIGIFADQAAIDAYPHWSGARPGDIIFEDVNGDGIIDANDRVRNDKSNIPRLTGGITTRLGYKGFDLSMLIQGAAGAVNYISTESGEIGNFLQSFYDNRWTEQNPNASGPRAFNRSNEYWVGQRNTYWLRKTDYVRLKNIEIGYSLPEFTQRWGIQKMRVYVNAFNFLTYSPDYKDFDPELGSGSGQGYPLQKIVNGGLSVTF</sequence>
<evidence type="ECO:0000259" key="4">
    <source>
        <dbReference type="Pfam" id="PF07715"/>
    </source>
</evidence>
<feature type="signal peptide" evidence="3">
    <location>
        <begin position="1"/>
        <end position="16"/>
    </location>
</feature>
<dbReference type="InterPro" id="IPR023997">
    <property type="entry name" value="TonB-dep_OMP_SusC/RagA_CS"/>
</dbReference>
<dbReference type="EMBL" id="JBHUOX010000006">
    <property type="protein sequence ID" value="MFD3000603.1"/>
    <property type="molecule type" value="Genomic_DNA"/>
</dbReference>
<gene>
    <name evidence="5" type="ORF">ACFS7Z_09555</name>
</gene>
<dbReference type="PANTHER" id="PTHR30069">
    <property type="entry name" value="TONB-DEPENDENT OUTER MEMBRANE RECEPTOR"/>
    <property type="match status" value="1"/>
</dbReference>
<keyword evidence="1 3" id="KW-0732">Signal</keyword>
<dbReference type="InterPro" id="IPR008969">
    <property type="entry name" value="CarboxyPept-like_regulatory"/>
</dbReference>
<dbReference type="SUPFAM" id="SSF49464">
    <property type="entry name" value="Carboxypeptidase regulatory domain-like"/>
    <property type="match status" value="1"/>
</dbReference>
<keyword evidence="2" id="KW-1134">Transmembrane beta strand</keyword>
<dbReference type="InterPro" id="IPR039426">
    <property type="entry name" value="TonB-dep_rcpt-like"/>
</dbReference>
<dbReference type="Gene3D" id="2.60.40.1120">
    <property type="entry name" value="Carboxypeptidase-like, regulatory domain"/>
    <property type="match status" value="1"/>
</dbReference>
<keyword evidence="2" id="KW-0472">Membrane</keyword>
<dbReference type="NCBIfam" id="TIGR04057">
    <property type="entry name" value="SusC_RagA_signa"/>
    <property type="match status" value="1"/>
</dbReference>
<dbReference type="InterPro" id="IPR012910">
    <property type="entry name" value="Plug_dom"/>
</dbReference>
<dbReference type="PROSITE" id="PS52016">
    <property type="entry name" value="TONB_DEPENDENT_REC_3"/>
    <property type="match status" value="1"/>
</dbReference>
<evidence type="ECO:0000256" key="2">
    <source>
        <dbReference type="PROSITE-ProRule" id="PRU01360"/>
    </source>
</evidence>
<dbReference type="InterPro" id="IPR037066">
    <property type="entry name" value="Plug_dom_sf"/>
</dbReference>